<keyword evidence="4" id="KW-1185">Reference proteome</keyword>
<dbReference type="RefSeq" id="WP_045681840.1">
    <property type="nucleotide sequence ID" value="NZ_CP010803.1"/>
</dbReference>
<keyword evidence="1" id="KW-0175">Coiled coil</keyword>
<evidence type="ECO:0000313" key="3">
    <source>
        <dbReference type="EMBL" id="AJY46395.1"/>
    </source>
</evidence>
<dbReference type="OrthoDB" id="9801651at2"/>
<protein>
    <recommendedName>
        <fullName evidence="5">PAS domain-containing protein</fullName>
    </recommendedName>
</protein>
<feature type="transmembrane region" description="Helical" evidence="2">
    <location>
        <begin position="31"/>
        <end position="49"/>
    </location>
</feature>
<keyword evidence="2" id="KW-0472">Membrane</keyword>
<proteinExistence type="predicted"/>
<dbReference type="AlphaFoldDB" id="A0A0D5LR50"/>
<name>A0A0D5LR50_MAREN</name>
<organism evidence="3 4">
    <name type="scientific">Martelella endophytica</name>
    <dbReference type="NCBI Taxonomy" id="1486262"/>
    <lineage>
        <taxon>Bacteria</taxon>
        <taxon>Pseudomonadati</taxon>
        <taxon>Pseudomonadota</taxon>
        <taxon>Alphaproteobacteria</taxon>
        <taxon>Hyphomicrobiales</taxon>
        <taxon>Aurantimonadaceae</taxon>
        <taxon>Martelella</taxon>
    </lineage>
</organism>
<dbReference type="KEGG" id="mey:TM49_13075"/>
<gene>
    <name evidence="3" type="ORF">TM49_13075</name>
</gene>
<evidence type="ECO:0000256" key="2">
    <source>
        <dbReference type="SAM" id="Phobius"/>
    </source>
</evidence>
<evidence type="ECO:0000256" key="1">
    <source>
        <dbReference type="SAM" id="Coils"/>
    </source>
</evidence>
<evidence type="ECO:0008006" key="5">
    <source>
        <dbReference type="Google" id="ProtNLM"/>
    </source>
</evidence>
<dbReference type="HOGENOM" id="CLU_463664_0_0_5"/>
<dbReference type="Gene3D" id="3.30.450.20">
    <property type="entry name" value="PAS domain"/>
    <property type="match status" value="1"/>
</dbReference>
<feature type="transmembrane region" description="Helical" evidence="2">
    <location>
        <begin position="194"/>
        <end position="216"/>
    </location>
</feature>
<evidence type="ECO:0000313" key="4">
    <source>
        <dbReference type="Proteomes" id="UP000032611"/>
    </source>
</evidence>
<accession>A0A0D5LR50</accession>
<sequence length="588" mass="62760">MAEREQDTAFPGLYDLAGIDRPVVERVLKKSIPILIIAFLISVALARGFSLISSHARMEDAVHQATALSAAMALKALEDESSLFAPTAAPAAKAALKDLLTLTFADPDTDLMIIDTDGQVLAATGASDSLAGRTLASVFPGLISAHRTASGAVSETRIDGAPYLVSMHLAGDEGGMVVALHAMNRMNALWRAEVNLNVTLFAAMALLLLVVTYAYYGQLNRADGVTGRMGEERRLRDAMLANGDAGLWSFDARTKSVALDGSASAVLGFGSAGRALSYRALLGLVHPADRAGLGRSLRPSDDGVIETSLRLKAADGRHTLVHVRAHAAFRGGKLFISGAAIRAAGRHAHALDAATKRAGRLQAAIDALPQALALWHRDGRLDAANRAFRQAYALDGGVSNIRREDIEGEREAASVVVRRTQAGADQLSEVLSPNGAWLQLCESETDGGERITVGTDITRFKDEQNRLQAEQERLRQKINELAASRRRLEQKCASLSLRLEQSAPAHSTIDAPNTSAEIRTSLTTVLGYSELLLAESSANPACSQKLCDYARSVHEGGMALNLLVERMENGPVRMSNVEPGSIIRRTVA</sequence>
<dbReference type="PATRIC" id="fig|1486262.3.peg.2702"/>
<keyword evidence="2" id="KW-1133">Transmembrane helix</keyword>
<dbReference type="STRING" id="1486262.TM49_13075"/>
<dbReference type="Proteomes" id="UP000032611">
    <property type="component" value="Chromosome"/>
</dbReference>
<feature type="coiled-coil region" evidence="1">
    <location>
        <begin position="457"/>
        <end position="498"/>
    </location>
</feature>
<reference evidence="3 4" key="1">
    <citation type="journal article" date="2015" name="Genome Announc.">
        <title>Complete genome sequence of Martelella endophytica YC6887, which has antifungal activity associated with a halophyte.</title>
        <authorList>
            <person name="Khan A."/>
            <person name="Khan H."/>
            <person name="Chung E.J."/>
            <person name="Hossain M.T."/>
            <person name="Chung Y.R."/>
        </authorList>
    </citation>
    <scope>NUCLEOTIDE SEQUENCE [LARGE SCALE GENOMIC DNA]</scope>
    <source>
        <strain evidence="3">YC6887</strain>
    </source>
</reference>
<keyword evidence="2" id="KW-0812">Transmembrane</keyword>
<dbReference type="EMBL" id="CP010803">
    <property type="protein sequence ID" value="AJY46395.1"/>
    <property type="molecule type" value="Genomic_DNA"/>
</dbReference>